<sequence>MSIEQDDPTRVRPAELPHGLRVSAAWAWRVLLIAGTVWLLWRIFSQYQVIFVPLLVALMLSALLKPLHRGLSRGENRAGLPNAAAALLTVFLTIVFVAGLMTLIGQQAVTGFDDLRDDAADGITELQAQLARGPLNVTSDQLDEYVTSIQDSIRGNGGSEIVSGALEVTNTAGHVLTGIFIVLFSTYFFLSGGDRMWEWVVGLFPAPTRDKVRGSGVRAWATLTAYVRATVIVAIVDGVGVGVGAAFLGVPLAFPLGMVVFIGAFVPIVGALVSGAAAVLVALVAGGFWDAVIMLGIVIAVQQLEAHVLQPFLLGRAVRVHPLAVIIAISAGVLLAGIVGALFAVPFVAVANVIGEYLAGRDPEGRHEQPSEEQVGPLADESRDDEATDDATDDRSTWDDTDEDDPHVVTAPGRPDA</sequence>
<dbReference type="EMBL" id="JAHBAY010000006">
    <property type="protein sequence ID" value="MBT0770494.1"/>
    <property type="molecule type" value="Genomic_DNA"/>
</dbReference>
<feature type="transmembrane region" description="Helical" evidence="9">
    <location>
        <begin position="225"/>
        <end position="247"/>
    </location>
</feature>
<evidence type="ECO:0000256" key="4">
    <source>
        <dbReference type="ARBA" id="ARBA00022475"/>
    </source>
</evidence>
<evidence type="ECO:0000256" key="1">
    <source>
        <dbReference type="ARBA" id="ARBA00004651"/>
    </source>
</evidence>
<keyword evidence="3" id="KW-0813">Transport</keyword>
<keyword evidence="6 9" id="KW-1133">Transmembrane helix</keyword>
<protein>
    <submittedName>
        <fullName evidence="10">AI-2E family transporter</fullName>
    </submittedName>
</protein>
<feature type="transmembrane region" description="Helical" evidence="9">
    <location>
        <begin position="47"/>
        <end position="64"/>
    </location>
</feature>
<evidence type="ECO:0000256" key="8">
    <source>
        <dbReference type="SAM" id="MobiDB-lite"/>
    </source>
</evidence>
<feature type="compositionally biased region" description="Acidic residues" evidence="8">
    <location>
        <begin position="382"/>
        <end position="392"/>
    </location>
</feature>
<name>A0ABS5THC0_9ACTN</name>
<feature type="transmembrane region" description="Helical" evidence="9">
    <location>
        <begin position="323"/>
        <end position="351"/>
    </location>
</feature>
<comment type="caution">
    <text evidence="10">The sequence shown here is derived from an EMBL/GenBank/DDBJ whole genome shotgun (WGS) entry which is preliminary data.</text>
</comment>
<accession>A0ABS5THC0</accession>
<dbReference type="PANTHER" id="PTHR21716">
    <property type="entry name" value="TRANSMEMBRANE PROTEIN"/>
    <property type="match status" value="1"/>
</dbReference>
<feature type="transmembrane region" description="Helical" evidence="9">
    <location>
        <begin position="253"/>
        <end position="273"/>
    </location>
</feature>
<evidence type="ECO:0000256" key="6">
    <source>
        <dbReference type="ARBA" id="ARBA00022989"/>
    </source>
</evidence>
<evidence type="ECO:0000313" key="10">
    <source>
        <dbReference type="EMBL" id="MBT0770494.1"/>
    </source>
</evidence>
<keyword evidence="4" id="KW-1003">Cell membrane</keyword>
<dbReference type="Pfam" id="PF01594">
    <property type="entry name" value="AI-2E_transport"/>
    <property type="match status" value="1"/>
</dbReference>
<evidence type="ECO:0000256" key="5">
    <source>
        <dbReference type="ARBA" id="ARBA00022692"/>
    </source>
</evidence>
<keyword evidence="11" id="KW-1185">Reference proteome</keyword>
<proteinExistence type="inferred from homology"/>
<keyword evidence="5 9" id="KW-0812">Transmembrane</keyword>
<evidence type="ECO:0000256" key="7">
    <source>
        <dbReference type="ARBA" id="ARBA00023136"/>
    </source>
</evidence>
<gene>
    <name evidence="10" type="ORF">KIH74_16235</name>
</gene>
<keyword evidence="7 9" id="KW-0472">Membrane</keyword>
<reference evidence="10 11" key="1">
    <citation type="submission" date="2021-05" db="EMBL/GenBank/DDBJ databases">
        <title>Kineosporia and Streptomyces sp. nov. two new marine actinobacteria isolated from Coral.</title>
        <authorList>
            <person name="Buangrab K."/>
            <person name="Sutthacheep M."/>
            <person name="Yeemin T."/>
            <person name="Harunari E."/>
            <person name="Igarashi Y."/>
            <person name="Kanchanasin P."/>
            <person name="Tanasupawat S."/>
            <person name="Phongsopitanun W."/>
        </authorList>
    </citation>
    <scope>NUCLEOTIDE SEQUENCE [LARGE SCALE GENOMIC DNA]</scope>
    <source>
        <strain evidence="10 11">J2-2</strain>
    </source>
</reference>
<dbReference type="PANTHER" id="PTHR21716:SF53">
    <property type="entry name" value="PERMEASE PERM-RELATED"/>
    <property type="match status" value="1"/>
</dbReference>
<evidence type="ECO:0000313" key="11">
    <source>
        <dbReference type="Proteomes" id="UP001197247"/>
    </source>
</evidence>
<evidence type="ECO:0000256" key="9">
    <source>
        <dbReference type="SAM" id="Phobius"/>
    </source>
</evidence>
<feature type="transmembrane region" description="Helical" evidence="9">
    <location>
        <begin position="85"/>
        <end position="105"/>
    </location>
</feature>
<dbReference type="RefSeq" id="WP_214156783.1">
    <property type="nucleotide sequence ID" value="NZ_JAHBAY010000006.1"/>
</dbReference>
<feature type="transmembrane region" description="Helical" evidence="9">
    <location>
        <begin position="280"/>
        <end position="303"/>
    </location>
</feature>
<evidence type="ECO:0000256" key="3">
    <source>
        <dbReference type="ARBA" id="ARBA00022448"/>
    </source>
</evidence>
<dbReference type="Proteomes" id="UP001197247">
    <property type="component" value="Unassembled WGS sequence"/>
</dbReference>
<organism evidence="10 11">
    <name type="scientific">Kineosporia corallincola</name>
    <dbReference type="NCBI Taxonomy" id="2835133"/>
    <lineage>
        <taxon>Bacteria</taxon>
        <taxon>Bacillati</taxon>
        <taxon>Actinomycetota</taxon>
        <taxon>Actinomycetes</taxon>
        <taxon>Kineosporiales</taxon>
        <taxon>Kineosporiaceae</taxon>
        <taxon>Kineosporia</taxon>
    </lineage>
</organism>
<evidence type="ECO:0000256" key="2">
    <source>
        <dbReference type="ARBA" id="ARBA00009773"/>
    </source>
</evidence>
<feature type="region of interest" description="Disordered" evidence="8">
    <location>
        <begin position="362"/>
        <end position="417"/>
    </location>
</feature>
<feature type="transmembrane region" description="Helical" evidence="9">
    <location>
        <begin position="20"/>
        <end position="41"/>
    </location>
</feature>
<dbReference type="InterPro" id="IPR002549">
    <property type="entry name" value="AI-2E-like"/>
</dbReference>
<comment type="subcellular location">
    <subcellularLocation>
        <location evidence="1">Cell membrane</location>
        <topology evidence="1">Multi-pass membrane protein</topology>
    </subcellularLocation>
</comment>
<comment type="similarity">
    <text evidence="2">Belongs to the autoinducer-2 exporter (AI-2E) (TC 2.A.86) family.</text>
</comment>
<feature type="transmembrane region" description="Helical" evidence="9">
    <location>
        <begin position="172"/>
        <end position="190"/>
    </location>
</feature>